<evidence type="ECO:0000259" key="4">
    <source>
        <dbReference type="Pfam" id="PF24667"/>
    </source>
</evidence>
<evidence type="ECO:0000313" key="5">
    <source>
        <dbReference type="Proteomes" id="UP000515125"/>
    </source>
</evidence>
<dbReference type="GeneID" id="34620949"/>
<dbReference type="AlphaFoldDB" id="A0A6P6S166"/>
<dbReference type="OrthoDB" id="10262874at2759"/>
<feature type="domain" description="CEP76/DRC7 peptidase-like" evidence="3">
    <location>
        <begin position="253"/>
        <end position="321"/>
    </location>
</feature>
<reference evidence="6" key="1">
    <citation type="submission" date="2025-08" db="UniProtKB">
        <authorList>
            <consortium name="RefSeq"/>
        </authorList>
    </citation>
    <scope>IDENTIFICATION</scope>
</reference>
<dbReference type="InterPro" id="IPR056291">
    <property type="entry name" value="MORN_DRC7"/>
</dbReference>
<protein>
    <submittedName>
        <fullName evidence="6">Uncharacterized protein LOC34620949</fullName>
    </submittedName>
</protein>
<dbReference type="Pfam" id="PF24656">
    <property type="entry name" value="CEPT76_peptidase"/>
    <property type="match status" value="1"/>
</dbReference>
<accession>A0A6P6S166</accession>
<dbReference type="PANTHER" id="PTHR35249">
    <property type="entry name" value="DYNEIN REGULATORY COMPLEX SUBUNIT 7"/>
    <property type="match status" value="1"/>
</dbReference>
<gene>
    <name evidence="6" type="primary">LOC34620949</name>
</gene>
<organism evidence="5 6">
    <name type="scientific">Cyclospora cayetanensis</name>
    <dbReference type="NCBI Taxonomy" id="88456"/>
    <lineage>
        <taxon>Eukaryota</taxon>
        <taxon>Sar</taxon>
        <taxon>Alveolata</taxon>
        <taxon>Apicomplexa</taxon>
        <taxon>Conoidasida</taxon>
        <taxon>Coccidia</taxon>
        <taxon>Eucoccidiorida</taxon>
        <taxon>Eimeriorina</taxon>
        <taxon>Eimeriidae</taxon>
        <taxon>Cyclospora</taxon>
    </lineage>
</organism>
<feature type="compositionally biased region" description="Low complexity" evidence="2">
    <location>
        <begin position="658"/>
        <end position="669"/>
    </location>
</feature>
<evidence type="ECO:0000313" key="6">
    <source>
        <dbReference type="RefSeq" id="XP_026193863.1"/>
    </source>
</evidence>
<sequence length="825" mass="91765">MGLKQGHACKGQEFKVLCSAGCLLRSSSGPALYCEHSSRGSRAGAAEAQNNDPDNAAFDVGRNALTAALSAAKLAAVGRLVSAAGSAASVVAALVPLLDASAEPPDRCPPCLPSVERLFRWRRGDSFDLSICLASCLLGAGFDAYCVVGTAPRTIATNDQTDSDCPFPRFSEEPSEQAGTSQGACVEATPEQAQPAGGVHIEIPKPLRFEELEQLAEERKQKRKAKEAAFLAPFTSEQGDSEIQKDPFEGCRVHCWVLVRAGARGVASDVFINPSSGRIYERTNSPFFTVHFLWNAENFWVNMRPKLKAQDVVFSLSNRRFFECALCMPQQPEDSDGPLTDAKADRNKGHLNVRARIDIWNMALRLARQLYDRLRVAFQSTAEQLRFHCIRIRSYVLGFMLKALLAPRAWGLAVRLSPSDMQNRYFGGQKTIFYKNAKLQEFPPYSQADGLVRSVTFYADPRRKFPDEIRFQFKNRRDGLEERIFWPMARRQVERYRPGNPHALREVVTVHGESRELCFYKSRLDGLVKHLECFGTKISEEFEGRDDGLIAHAVKFREGMEAEEQSETLKIRSLLQYDGEAVPFCGACGCPPPTETERQQEEAMHFSRKAEEQKLLGKKLWVLRHDEDCTGATRVDKAVGGDNSILLNTLSSAFSGPDDAAGTAGGDAAESLTAAKTATRDSEQPTNQMENKGGEHKYPFCPHGTLEVSLSDAAVYIAYETAPPQPKEQEEEAKPSEYCKQIDFLAPYMTAYEGREINCAKAEEIAKRAKNDLRLRLMGKAAAIQQQLEEKQEQLKRIKALQKLNDLECAILKDPRLKAMWVLPT</sequence>
<dbReference type="GO" id="GO:0031514">
    <property type="term" value="C:motile cilium"/>
    <property type="evidence" value="ECO:0007669"/>
    <property type="project" value="TreeGrafter"/>
</dbReference>
<dbReference type="GO" id="GO:0048870">
    <property type="term" value="P:cell motility"/>
    <property type="evidence" value="ECO:0007669"/>
    <property type="project" value="TreeGrafter"/>
</dbReference>
<feature type="coiled-coil region" evidence="1">
    <location>
        <begin position="774"/>
        <end position="804"/>
    </location>
</feature>
<feature type="domain" description="Dynein regulatory complex subunit 7 MORN" evidence="4">
    <location>
        <begin position="428"/>
        <end position="568"/>
    </location>
</feature>
<keyword evidence="5" id="KW-1185">Reference proteome</keyword>
<dbReference type="InterPro" id="IPR033551">
    <property type="entry name" value="DRC7/lobo"/>
</dbReference>
<name>A0A6P6S166_9EIME</name>
<proteinExistence type="predicted"/>
<dbReference type="Proteomes" id="UP000515125">
    <property type="component" value="Unplaced"/>
</dbReference>
<dbReference type="PANTHER" id="PTHR35249:SF2">
    <property type="entry name" value="DYNEIN REGULATORY COMPLEX SUBUNIT 7"/>
    <property type="match status" value="1"/>
</dbReference>
<dbReference type="RefSeq" id="XP_026193863.1">
    <property type="nucleotide sequence ID" value="XM_026338078.1"/>
</dbReference>
<dbReference type="Pfam" id="PF24667">
    <property type="entry name" value="MORN_DRC7"/>
    <property type="match status" value="1"/>
</dbReference>
<feature type="region of interest" description="Disordered" evidence="2">
    <location>
        <begin position="658"/>
        <end position="698"/>
    </location>
</feature>
<dbReference type="InterPro" id="IPR056290">
    <property type="entry name" value="CEPT76/DRC7_peptidase-like_dom"/>
</dbReference>
<evidence type="ECO:0000256" key="1">
    <source>
        <dbReference type="SAM" id="Coils"/>
    </source>
</evidence>
<evidence type="ECO:0000256" key="2">
    <source>
        <dbReference type="SAM" id="MobiDB-lite"/>
    </source>
</evidence>
<evidence type="ECO:0000259" key="3">
    <source>
        <dbReference type="Pfam" id="PF24656"/>
    </source>
</evidence>
<keyword evidence="1" id="KW-0175">Coiled coil</keyword>